<dbReference type="PIRSF" id="PIRSF006060">
    <property type="entry name" value="AA_transporter"/>
    <property type="match status" value="1"/>
</dbReference>
<accession>F8L7V6</accession>
<keyword evidence="6 7" id="KW-0472">Membrane</keyword>
<dbReference type="GO" id="GO:0022857">
    <property type="term" value="F:transmembrane transporter activity"/>
    <property type="evidence" value="ECO:0007669"/>
    <property type="project" value="InterPro"/>
</dbReference>
<dbReference type="Gene3D" id="1.20.1740.10">
    <property type="entry name" value="Amino acid/polyamine transporter I"/>
    <property type="match status" value="1"/>
</dbReference>
<keyword evidence="5 7" id="KW-1133">Transmembrane helix</keyword>
<keyword evidence="2" id="KW-0813">Transport</keyword>
<feature type="transmembrane region" description="Helical" evidence="7">
    <location>
        <begin position="260"/>
        <end position="280"/>
    </location>
</feature>
<evidence type="ECO:0000256" key="4">
    <source>
        <dbReference type="ARBA" id="ARBA00022692"/>
    </source>
</evidence>
<dbReference type="InterPro" id="IPR050367">
    <property type="entry name" value="APC_superfamily"/>
</dbReference>
<gene>
    <name evidence="8" type="ordered locus">SNE_A09810</name>
</gene>
<name>F8L7V6_SIMNZ</name>
<protein>
    <submittedName>
        <fullName evidence="8">Uncharacterized transporter lpg1691</fullName>
    </submittedName>
</protein>
<feature type="transmembrane region" description="Helical" evidence="7">
    <location>
        <begin position="133"/>
        <end position="159"/>
    </location>
</feature>
<evidence type="ECO:0000256" key="7">
    <source>
        <dbReference type="SAM" id="Phobius"/>
    </source>
</evidence>
<sequence>MFNVSIMASLRNLPLVAELGYSMLFFFALVAIIFLIPCALVSAELATGWSKSGGIYVWVREALGDRWGFFAIWMQWVHNVTWYPAILAFVAATLAYIFNPELASNKVFIQTVVLVVFWGMTFINYFGVETSSIVSTIGVIIGTIIPGLFIIGLAVTWLAEGHPIQIPFEAKTLIPDFSHISNLVFLSGLFLAFAGLEVSAAYAGEVKNPQKNYPKAIMVSALIVFFLFVLGALSIAVVIPREDISLVAGLMEALKVYLNFYHLEWVLPVLGVLLVLGAVAEVNSWIMGPVKALYTTSVHGNLPPFFQNLNKHGMPTHLLLFQAIIVTAASFIINFMPSVSTAYWILTAISAQMYLIMYIMMFISAIRLRYSHPHVPRIYRIPHPHKGIWIVSGLGVLSSVFAIIIGFVPPSQLDTGSLIVYDGFLVVGLILMMAIPLIIYQFRKPAWVPETSHLHKKSHH</sequence>
<evidence type="ECO:0000256" key="1">
    <source>
        <dbReference type="ARBA" id="ARBA00004651"/>
    </source>
</evidence>
<dbReference type="GO" id="GO:0005886">
    <property type="term" value="C:plasma membrane"/>
    <property type="evidence" value="ECO:0007669"/>
    <property type="project" value="UniProtKB-SubCell"/>
</dbReference>
<dbReference type="KEGG" id="sng:SNE_A09810"/>
<dbReference type="AlphaFoldDB" id="F8L7V6"/>
<keyword evidence="9" id="KW-1185">Reference proteome</keyword>
<keyword evidence="3" id="KW-1003">Cell membrane</keyword>
<dbReference type="EMBL" id="FR872582">
    <property type="protein sequence ID" value="CCB88858.1"/>
    <property type="molecule type" value="Genomic_DNA"/>
</dbReference>
<evidence type="ECO:0000256" key="3">
    <source>
        <dbReference type="ARBA" id="ARBA00022475"/>
    </source>
</evidence>
<dbReference type="HOGENOM" id="CLU_020854_4_2_0"/>
<evidence type="ECO:0000313" key="9">
    <source>
        <dbReference type="Proteomes" id="UP000000496"/>
    </source>
</evidence>
<reference key="1">
    <citation type="journal article" date="2011" name="Mol. Biol. Evol.">
        <title>Unity in variety -- the pan-genome of the Chlamydiae.</title>
        <authorList>
            <person name="Collingro A."/>
            <person name="Tischler P."/>
            <person name="Weinmaier T."/>
            <person name="Penz T."/>
            <person name="Heinz E."/>
            <person name="Brunham R.C."/>
            <person name="Read T.D."/>
            <person name="Bavoil P.M."/>
            <person name="Sachse K."/>
            <person name="Kahane S."/>
            <person name="Friedman M.G."/>
            <person name="Rattei T."/>
            <person name="Myers G.S.A."/>
            <person name="Horn M."/>
        </authorList>
    </citation>
    <scope>NUCLEOTIDE SEQUENCE</scope>
    <source>
        <strain>Z</strain>
    </source>
</reference>
<dbReference type="Pfam" id="PF13520">
    <property type="entry name" value="AA_permease_2"/>
    <property type="match status" value="1"/>
</dbReference>
<dbReference type="PANTHER" id="PTHR42770">
    <property type="entry name" value="AMINO ACID TRANSPORTER-RELATED"/>
    <property type="match status" value="1"/>
</dbReference>
<feature type="transmembrane region" description="Helical" evidence="7">
    <location>
        <begin position="216"/>
        <end position="239"/>
    </location>
</feature>
<dbReference type="PANTHER" id="PTHR42770:SF15">
    <property type="entry name" value="GLUTAMATE_GAMMA-AMINOBUTYRATE ANTIPORTER-RELATED"/>
    <property type="match status" value="1"/>
</dbReference>
<feature type="transmembrane region" description="Helical" evidence="7">
    <location>
        <begin position="20"/>
        <end position="43"/>
    </location>
</feature>
<feature type="transmembrane region" description="Helical" evidence="7">
    <location>
        <begin position="180"/>
        <end position="204"/>
    </location>
</feature>
<feature type="transmembrane region" description="Helical" evidence="7">
    <location>
        <begin position="318"/>
        <end position="336"/>
    </location>
</feature>
<proteinExistence type="predicted"/>
<dbReference type="STRING" id="331113.SNE_A09810"/>
<organism evidence="8 9">
    <name type="scientific">Simkania negevensis (strain ATCC VR-1471 / DSM 27360 / Z)</name>
    <dbReference type="NCBI Taxonomy" id="331113"/>
    <lineage>
        <taxon>Bacteria</taxon>
        <taxon>Pseudomonadati</taxon>
        <taxon>Chlamydiota</taxon>
        <taxon>Chlamydiia</taxon>
        <taxon>Parachlamydiales</taxon>
        <taxon>Simkaniaceae</taxon>
        <taxon>Simkania</taxon>
    </lineage>
</organism>
<feature type="transmembrane region" description="Helical" evidence="7">
    <location>
        <begin position="387"/>
        <end position="407"/>
    </location>
</feature>
<feature type="transmembrane region" description="Helical" evidence="7">
    <location>
        <begin position="342"/>
        <end position="366"/>
    </location>
</feature>
<evidence type="ECO:0000256" key="5">
    <source>
        <dbReference type="ARBA" id="ARBA00022989"/>
    </source>
</evidence>
<feature type="transmembrane region" description="Helical" evidence="7">
    <location>
        <begin position="419"/>
        <end position="440"/>
    </location>
</feature>
<dbReference type="eggNOG" id="COG0531">
    <property type="taxonomic scope" value="Bacteria"/>
</dbReference>
<feature type="transmembrane region" description="Helical" evidence="7">
    <location>
        <begin position="80"/>
        <end position="98"/>
    </location>
</feature>
<dbReference type="InterPro" id="IPR002293">
    <property type="entry name" value="AA/rel_permease1"/>
</dbReference>
<evidence type="ECO:0000256" key="2">
    <source>
        <dbReference type="ARBA" id="ARBA00022448"/>
    </source>
</evidence>
<evidence type="ECO:0000313" key="8">
    <source>
        <dbReference type="EMBL" id="CCB88858.1"/>
    </source>
</evidence>
<keyword evidence="4 7" id="KW-0812">Transmembrane</keyword>
<evidence type="ECO:0000256" key="6">
    <source>
        <dbReference type="ARBA" id="ARBA00023136"/>
    </source>
</evidence>
<dbReference type="OrthoDB" id="9791588at2"/>
<reference evidence="8 9" key="2">
    <citation type="journal article" date="2011" name="Mol. Biol. Evol.">
        <title>Unity in variety--the pan-genome of the Chlamydiae.</title>
        <authorList>
            <person name="Collingro A."/>
            <person name="Tischler P."/>
            <person name="Weinmaier T."/>
            <person name="Penz T."/>
            <person name="Heinz E."/>
            <person name="Brunham R.C."/>
            <person name="Read T.D."/>
            <person name="Bavoil P.M."/>
            <person name="Sachse K."/>
            <person name="Kahane S."/>
            <person name="Friedman M.G."/>
            <person name="Rattei T."/>
            <person name="Myers G.S."/>
            <person name="Horn M."/>
        </authorList>
    </citation>
    <scope>NUCLEOTIDE SEQUENCE [LARGE SCALE GENOMIC DNA]</scope>
    <source>
        <strain evidence="9">ATCC VR-1471 / Z</strain>
    </source>
</reference>
<comment type="subcellular location">
    <subcellularLocation>
        <location evidence="1">Cell membrane</location>
        <topology evidence="1">Multi-pass membrane protein</topology>
    </subcellularLocation>
</comment>
<feature type="transmembrane region" description="Helical" evidence="7">
    <location>
        <begin position="107"/>
        <end position="127"/>
    </location>
</feature>
<dbReference type="Proteomes" id="UP000000496">
    <property type="component" value="Chromosome gsn.131"/>
</dbReference>